<comment type="caution">
    <text evidence="1">The sequence shown here is derived from an EMBL/GenBank/DDBJ whole genome shotgun (WGS) entry which is preliminary data.</text>
</comment>
<dbReference type="EMBL" id="JARAKH010000029">
    <property type="protein sequence ID" value="KAK8388136.1"/>
    <property type="molecule type" value="Genomic_DNA"/>
</dbReference>
<evidence type="ECO:0000313" key="2">
    <source>
        <dbReference type="Proteomes" id="UP001487740"/>
    </source>
</evidence>
<keyword evidence="2" id="KW-1185">Reference proteome</keyword>
<accession>A0AAW0TLK3</accession>
<dbReference type="Proteomes" id="UP001487740">
    <property type="component" value="Unassembled WGS sequence"/>
</dbReference>
<name>A0AAW0TLK3_SCYPA</name>
<reference evidence="1 2" key="1">
    <citation type="submission" date="2023-03" db="EMBL/GenBank/DDBJ databases">
        <title>High-quality genome of Scylla paramamosain provides insights in environmental adaptation.</title>
        <authorList>
            <person name="Zhang L."/>
        </authorList>
    </citation>
    <scope>NUCLEOTIDE SEQUENCE [LARGE SCALE GENOMIC DNA]</scope>
    <source>
        <strain evidence="1">LZ_2023a</strain>
        <tissue evidence="1">Muscle</tissue>
    </source>
</reference>
<proteinExistence type="predicted"/>
<sequence>MEDRTAGRFSLYRVGDKHLSRILEHAAALSYASVLRNFSLSGSCHTDGAIFGTMTTVPLTAQPRQCLWAARWSQ</sequence>
<protein>
    <submittedName>
        <fullName evidence="1">Uncharacterized protein</fullName>
    </submittedName>
</protein>
<organism evidence="1 2">
    <name type="scientific">Scylla paramamosain</name>
    <name type="common">Mud crab</name>
    <dbReference type="NCBI Taxonomy" id="85552"/>
    <lineage>
        <taxon>Eukaryota</taxon>
        <taxon>Metazoa</taxon>
        <taxon>Ecdysozoa</taxon>
        <taxon>Arthropoda</taxon>
        <taxon>Crustacea</taxon>
        <taxon>Multicrustacea</taxon>
        <taxon>Malacostraca</taxon>
        <taxon>Eumalacostraca</taxon>
        <taxon>Eucarida</taxon>
        <taxon>Decapoda</taxon>
        <taxon>Pleocyemata</taxon>
        <taxon>Brachyura</taxon>
        <taxon>Eubrachyura</taxon>
        <taxon>Portunoidea</taxon>
        <taxon>Portunidae</taxon>
        <taxon>Portuninae</taxon>
        <taxon>Scylla</taxon>
    </lineage>
</organism>
<dbReference type="AlphaFoldDB" id="A0AAW0TLK3"/>
<gene>
    <name evidence="1" type="ORF">O3P69_020197</name>
</gene>
<evidence type="ECO:0000313" key="1">
    <source>
        <dbReference type="EMBL" id="KAK8388136.1"/>
    </source>
</evidence>